<keyword evidence="1" id="KW-0472">Membrane</keyword>
<evidence type="ECO:0000256" key="1">
    <source>
        <dbReference type="SAM" id="Phobius"/>
    </source>
</evidence>
<dbReference type="AlphaFoldDB" id="A0A9W8G794"/>
<reference evidence="2" key="1">
    <citation type="submission" date="2022-07" db="EMBL/GenBank/DDBJ databases">
        <title>Phylogenomic reconstructions and comparative analyses of Kickxellomycotina fungi.</title>
        <authorList>
            <person name="Reynolds N.K."/>
            <person name="Stajich J.E."/>
            <person name="Barry K."/>
            <person name="Grigoriev I.V."/>
            <person name="Crous P."/>
            <person name="Smith M.E."/>
        </authorList>
    </citation>
    <scope>NUCLEOTIDE SEQUENCE</scope>
    <source>
        <strain evidence="2">NRRL 3115</strain>
    </source>
</reference>
<evidence type="ECO:0000313" key="3">
    <source>
        <dbReference type="Proteomes" id="UP001151518"/>
    </source>
</evidence>
<dbReference type="SUPFAM" id="SSF143865">
    <property type="entry name" value="CorA soluble domain-like"/>
    <property type="match status" value="1"/>
</dbReference>
<protein>
    <submittedName>
        <fullName evidence="2">Uncharacterized protein</fullName>
    </submittedName>
</protein>
<keyword evidence="1" id="KW-0812">Transmembrane</keyword>
<dbReference type="OrthoDB" id="439943at2759"/>
<sequence length="623" mass="70609">MAERKKYTVCSPGLGESSSADITKLAINGQTFEQLVEAAIRGWMQRQKQQLEKKEIHFRRREKQLNSQANFIWLDIEAPTKEDIMALSHIFDIDGPASECLLSGASGQLPEPECLAGDNSLYVCWAETTTKNSNTESYLSKGTLSEADSIHSNRAVQTSAKDTNADPLESVLLTGSDAVDADERKGWVGGYVPIFPWLQPSATQIHGRLHLLARKARASRNELSDEWKLESARRQHVEQILNLLYRLPAIANKERTLRALERWGPGHEQWRREVLSSAKIKYKLTREEIVAIAEQLGQGSRSLIGYRLVQVWMRGPVLLTFHKLPSAAITKTMHELLSKPQLKHKVEPLAVTQSLLERWIYAAKTTLEVLEKFADQLDHDLSRPMQIRSLEAATWTPIIARCRKVGLALLRRCQTSEAVLGQMCSAAHAFICPQAPDKWNCTVNSDNCKLVPLPFGRHMMISDIVKYSQPKQQLGILAQQQSFLSETRKQYKLVEQRLSRLHSILLDRQRLRLLAAQKDIQQYFRILVTVEIVFLPIELWCNLDNLNGITTPGNLQPEDASDTDFWLTVLGFVVWSVTGVLLYAIYVKFFERKPSTLRVANIANVQGKQHSSRPSATWKFLGM</sequence>
<dbReference type="InterPro" id="IPR045861">
    <property type="entry name" value="CorA_cytoplasmic_dom"/>
</dbReference>
<evidence type="ECO:0000313" key="2">
    <source>
        <dbReference type="EMBL" id="KAJ2675082.1"/>
    </source>
</evidence>
<comment type="caution">
    <text evidence="2">The sequence shown here is derived from an EMBL/GenBank/DDBJ whole genome shotgun (WGS) entry which is preliminary data.</text>
</comment>
<dbReference type="Proteomes" id="UP001151518">
    <property type="component" value="Unassembled WGS sequence"/>
</dbReference>
<accession>A0A9W8G794</accession>
<name>A0A9W8G794_9FUNG</name>
<feature type="transmembrane region" description="Helical" evidence="1">
    <location>
        <begin position="565"/>
        <end position="586"/>
    </location>
</feature>
<proteinExistence type="predicted"/>
<keyword evidence="1" id="KW-1133">Transmembrane helix</keyword>
<organism evidence="2 3">
    <name type="scientific">Coemansia spiralis</name>
    <dbReference type="NCBI Taxonomy" id="417178"/>
    <lineage>
        <taxon>Eukaryota</taxon>
        <taxon>Fungi</taxon>
        <taxon>Fungi incertae sedis</taxon>
        <taxon>Zoopagomycota</taxon>
        <taxon>Kickxellomycotina</taxon>
        <taxon>Kickxellomycetes</taxon>
        <taxon>Kickxellales</taxon>
        <taxon>Kickxellaceae</taxon>
        <taxon>Coemansia</taxon>
    </lineage>
</organism>
<dbReference type="EMBL" id="JANBTW010000051">
    <property type="protein sequence ID" value="KAJ2675082.1"/>
    <property type="molecule type" value="Genomic_DNA"/>
</dbReference>
<gene>
    <name evidence="2" type="ORF">GGI25_004131</name>
</gene>